<evidence type="ECO:0000313" key="4">
    <source>
        <dbReference type="Proteomes" id="UP000694864"/>
    </source>
</evidence>
<accession>A0ABM1QTZ7</accession>
<feature type="domain" description="BTB" evidence="3">
    <location>
        <begin position="115"/>
        <end position="184"/>
    </location>
</feature>
<dbReference type="InterPro" id="IPR000210">
    <property type="entry name" value="BTB/POZ_dom"/>
</dbReference>
<dbReference type="InterPro" id="IPR011333">
    <property type="entry name" value="SKP1/BTB/POZ_sf"/>
</dbReference>
<reference evidence="5" key="2">
    <citation type="submission" date="2025-08" db="UniProtKB">
        <authorList>
            <consortium name="RefSeq"/>
        </authorList>
    </citation>
    <scope>IDENTIFICATION</scope>
    <source>
        <tissue evidence="5">Leaf</tissue>
    </source>
</reference>
<dbReference type="PANTHER" id="PTHR46336:SF8">
    <property type="entry name" value="BTB DOMAIN-CONTAINING PROTEIN"/>
    <property type="match status" value="1"/>
</dbReference>
<gene>
    <name evidence="5" type="primary">LOC104737680</name>
</gene>
<dbReference type="InterPro" id="IPR045890">
    <property type="entry name" value="POB1-like"/>
</dbReference>
<proteinExistence type="predicted"/>
<dbReference type="SUPFAM" id="SSF54695">
    <property type="entry name" value="POZ domain"/>
    <property type="match status" value="1"/>
</dbReference>
<organism evidence="4 5">
    <name type="scientific">Camelina sativa</name>
    <name type="common">False flax</name>
    <name type="synonym">Myagrum sativum</name>
    <dbReference type="NCBI Taxonomy" id="90675"/>
    <lineage>
        <taxon>Eukaryota</taxon>
        <taxon>Viridiplantae</taxon>
        <taxon>Streptophyta</taxon>
        <taxon>Embryophyta</taxon>
        <taxon>Tracheophyta</taxon>
        <taxon>Spermatophyta</taxon>
        <taxon>Magnoliopsida</taxon>
        <taxon>eudicotyledons</taxon>
        <taxon>Gunneridae</taxon>
        <taxon>Pentapetalae</taxon>
        <taxon>rosids</taxon>
        <taxon>malvids</taxon>
        <taxon>Brassicales</taxon>
        <taxon>Brassicaceae</taxon>
        <taxon>Camelineae</taxon>
        <taxon>Camelina</taxon>
    </lineage>
</organism>
<dbReference type="GeneID" id="104737680"/>
<dbReference type="Proteomes" id="UP000694864">
    <property type="component" value="Chromosome 13"/>
</dbReference>
<sequence>MSSDLSVSSDGDFGFAFNNVNFSDRLLRIEITSGSGEVSSSSSVVDLVGDRKRKREDTNVATSHVESDLNKNSCETNYENNNNNYKHEKALVMADQEPQSGGEDDNEYNNNCGVTNNPSVVSVRELHISSAILAAKSPFFYKLFSNGMLESKQKQMTLKIDASEETAVMELLNFMYSNSVSVTAPHALLDVIIVADKFEVASCMKYCSQLLLKTPMTLDSALRLLDLPSSLLMAESVKPLTNAARQFIASRYKNLLKHTSLLLLNSQSIQESSSGFKGVNGIPMEELMALPLVGIEAILASDGLEVLSEDLLYEFVLRWAKSHYTVPEERQEILGSHLARYIHFPHMTCGKLKQILTSNDFTPCVASKLVLEALLFKAESLDRRRRLLADEQPASRFAERAYIYRPIKIMEFEVPRHQCIVYLDLKRKECESILPSSWIPSQTFPLGGQEFVLAAQRNMEPLGAFHCFGLFLWMRETGSASLSVDYEFSVRLRPTLEFENKFKGNYSFTKGKASGSRNLLLMPWDAFLAKNCPYFINDVLHLRADLSIRL</sequence>
<dbReference type="Gene3D" id="3.30.710.10">
    <property type="entry name" value="Potassium Channel Kv1.1, Chain A"/>
    <property type="match status" value="1"/>
</dbReference>
<keyword evidence="4" id="KW-1185">Reference proteome</keyword>
<evidence type="ECO:0000256" key="2">
    <source>
        <dbReference type="ARBA" id="ARBA00004906"/>
    </source>
</evidence>
<dbReference type="SMART" id="SM00225">
    <property type="entry name" value="BTB"/>
    <property type="match status" value="1"/>
</dbReference>
<dbReference type="PROSITE" id="PS50097">
    <property type="entry name" value="BTB"/>
    <property type="match status" value="1"/>
</dbReference>
<evidence type="ECO:0000313" key="5">
    <source>
        <dbReference type="RefSeq" id="XP_019090235.1"/>
    </source>
</evidence>
<dbReference type="Gene3D" id="1.25.40.420">
    <property type="match status" value="1"/>
</dbReference>
<dbReference type="CDD" id="cd18186">
    <property type="entry name" value="BTB_POZ_ZBTB_KLHL-like"/>
    <property type="match status" value="1"/>
</dbReference>
<dbReference type="PANTHER" id="PTHR46336">
    <property type="entry name" value="OS02G0260700 PROTEIN"/>
    <property type="match status" value="1"/>
</dbReference>
<protein>
    <submittedName>
        <fullName evidence="5">BTB/POZ domain-containing protein At4g01160-like isoform X1</fullName>
    </submittedName>
</protein>
<evidence type="ECO:0000256" key="1">
    <source>
        <dbReference type="ARBA" id="ARBA00002668"/>
    </source>
</evidence>
<name>A0ABM1QTZ7_CAMSA</name>
<reference evidence="4" key="1">
    <citation type="journal article" date="2014" name="Nat. Commun.">
        <title>The emerging biofuel crop Camelina sativa retains a highly undifferentiated hexaploid genome structure.</title>
        <authorList>
            <person name="Kagale S."/>
            <person name="Koh C."/>
            <person name="Nixon J."/>
            <person name="Bollina V."/>
            <person name="Clarke W.E."/>
            <person name="Tuteja R."/>
            <person name="Spillane C."/>
            <person name="Robinson S.J."/>
            <person name="Links M.G."/>
            <person name="Clarke C."/>
            <person name="Higgins E.E."/>
            <person name="Huebert T."/>
            <person name="Sharpe A.G."/>
            <person name="Parkin I.A."/>
        </authorList>
    </citation>
    <scope>NUCLEOTIDE SEQUENCE [LARGE SCALE GENOMIC DNA]</scope>
    <source>
        <strain evidence="4">cv. DH55</strain>
    </source>
</reference>
<evidence type="ECO:0000259" key="3">
    <source>
        <dbReference type="PROSITE" id="PS50097"/>
    </source>
</evidence>
<dbReference type="Pfam" id="PF07707">
    <property type="entry name" value="BACK"/>
    <property type="match status" value="1"/>
</dbReference>
<comment type="pathway">
    <text evidence="2">Protein modification; protein ubiquitination.</text>
</comment>
<dbReference type="RefSeq" id="XP_019090235.1">
    <property type="nucleotide sequence ID" value="XM_019234690.1"/>
</dbReference>
<dbReference type="InterPro" id="IPR011705">
    <property type="entry name" value="BACK"/>
</dbReference>
<dbReference type="Pfam" id="PF00651">
    <property type="entry name" value="BTB"/>
    <property type="match status" value="1"/>
</dbReference>
<comment type="function">
    <text evidence="1">May act as a substrate-specific adapter of an E3 ubiquitin-protein ligase complex (CUL3-RBX1-BTB) which mediates the ubiquitination and subsequent proteasomal degradation of target proteins.</text>
</comment>